<dbReference type="PIRSF" id="PIRSF003078">
    <property type="entry name" value="GidB"/>
    <property type="match status" value="1"/>
</dbReference>
<dbReference type="FunFam" id="3.40.50.150:FF:000041">
    <property type="entry name" value="Ribosomal RNA small subunit methyltransferase G"/>
    <property type="match status" value="1"/>
</dbReference>
<keyword evidence="2 6" id="KW-0698">rRNA processing</keyword>
<keyword evidence="1 6" id="KW-0963">Cytoplasm</keyword>
<dbReference type="NCBIfam" id="TIGR00138">
    <property type="entry name" value="rsmG_gidB"/>
    <property type="match status" value="1"/>
</dbReference>
<dbReference type="AlphaFoldDB" id="A0A1M4T5D0"/>
<dbReference type="HAMAP" id="MF_00074">
    <property type="entry name" value="16SrRNA_methyltr_G"/>
    <property type="match status" value="1"/>
</dbReference>
<keyword evidence="4 6" id="KW-0808">Transferase</keyword>
<feature type="binding site" evidence="6">
    <location>
        <position position="76"/>
    </location>
    <ligand>
        <name>S-adenosyl-L-methionine</name>
        <dbReference type="ChEBI" id="CHEBI:59789"/>
    </ligand>
</feature>
<keyword evidence="8" id="KW-1185">Reference proteome</keyword>
<dbReference type="PANTHER" id="PTHR31760">
    <property type="entry name" value="S-ADENOSYL-L-METHIONINE-DEPENDENT METHYLTRANSFERASES SUPERFAMILY PROTEIN"/>
    <property type="match status" value="1"/>
</dbReference>
<reference evidence="7 8" key="1">
    <citation type="submission" date="2016-11" db="EMBL/GenBank/DDBJ databases">
        <authorList>
            <person name="Jaros S."/>
            <person name="Januszkiewicz K."/>
            <person name="Wedrychowicz H."/>
        </authorList>
    </citation>
    <scope>NUCLEOTIDE SEQUENCE [LARGE SCALE GENOMIC DNA]</scope>
    <source>
        <strain evidence="7 8">DSM 14828</strain>
    </source>
</reference>
<feature type="binding site" evidence="6">
    <location>
        <position position="81"/>
    </location>
    <ligand>
        <name>S-adenosyl-L-methionine</name>
        <dbReference type="ChEBI" id="CHEBI:59789"/>
    </ligand>
</feature>
<dbReference type="Proteomes" id="UP000184251">
    <property type="component" value="Unassembled WGS sequence"/>
</dbReference>
<evidence type="ECO:0000256" key="6">
    <source>
        <dbReference type="HAMAP-Rule" id="MF_00074"/>
    </source>
</evidence>
<name>A0A1M4T5D0_9FIRM</name>
<dbReference type="Gene3D" id="3.40.50.150">
    <property type="entry name" value="Vaccinia Virus protein VP39"/>
    <property type="match status" value="1"/>
</dbReference>
<feature type="binding site" evidence="6">
    <location>
        <position position="146"/>
    </location>
    <ligand>
        <name>S-adenosyl-L-methionine</name>
        <dbReference type="ChEBI" id="CHEBI:59789"/>
    </ligand>
</feature>
<dbReference type="GO" id="GO:0070043">
    <property type="term" value="F:rRNA (guanine-N7-)-methyltransferase activity"/>
    <property type="evidence" value="ECO:0007669"/>
    <property type="project" value="UniProtKB-UniRule"/>
</dbReference>
<protein>
    <recommendedName>
        <fullName evidence="6">Ribosomal RNA small subunit methyltransferase G</fullName>
        <ecNumber evidence="6">2.1.1.-</ecNumber>
    </recommendedName>
    <alternativeName>
        <fullName evidence="6">16S rRNA 7-methylguanosine methyltransferase</fullName>
        <shortName evidence="6">16S rRNA m7G methyltransferase</shortName>
    </alternativeName>
</protein>
<evidence type="ECO:0000256" key="3">
    <source>
        <dbReference type="ARBA" id="ARBA00022603"/>
    </source>
</evidence>
<accession>A0A1M4T5D0</accession>
<proteinExistence type="inferred from homology"/>
<sequence>MESRQLLYTGLKEKGFNLTDEQIYSLMEYMNLVLEENKKFNLTAIEEENEFINKHFIDSILMYDNSQEEMLVADMGTGGGFPGIPLKIVHPNWKMTFIDSTEKKLKFIEAACKKLGIENVEFVHSRAEDVGRADEHREKYDLVFSRAVASMNVLSEYCLPLTRLGGKFIASKGPKYQEELEDAKKAIEVLGGKVDNITEIMMPYEDIVRYLVICKKIKKTPLKYPRRQGVPSKKPL</sequence>
<dbReference type="OrthoDB" id="9808773at2"/>
<dbReference type="Pfam" id="PF02527">
    <property type="entry name" value="GidB"/>
    <property type="match status" value="1"/>
</dbReference>
<comment type="subcellular location">
    <subcellularLocation>
        <location evidence="6">Cytoplasm</location>
    </subcellularLocation>
</comment>
<evidence type="ECO:0000256" key="4">
    <source>
        <dbReference type="ARBA" id="ARBA00022679"/>
    </source>
</evidence>
<evidence type="ECO:0000256" key="1">
    <source>
        <dbReference type="ARBA" id="ARBA00022490"/>
    </source>
</evidence>
<feature type="binding site" evidence="6">
    <location>
        <begin position="127"/>
        <end position="128"/>
    </location>
    <ligand>
        <name>S-adenosyl-L-methionine</name>
        <dbReference type="ChEBI" id="CHEBI:59789"/>
    </ligand>
</feature>
<evidence type="ECO:0000256" key="5">
    <source>
        <dbReference type="ARBA" id="ARBA00022691"/>
    </source>
</evidence>
<dbReference type="CDD" id="cd02440">
    <property type="entry name" value="AdoMet_MTases"/>
    <property type="match status" value="1"/>
</dbReference>
<evidence type="ECO:0000313" key="7">
    <source>
        <dbReference type="EMBL" id="SHE39752.1"/>
    </source>
</evidence>
<dbReference type="InterPro" id="IPR003682">
    <property type="entry name" value="rRNA_ssu_MeTfrase_G"/>
</dbReference>
<comment type="function">
    <text evidence="6">Specifically methylates the N7 position of a guanine in 16S rRNA.</text>
</comment>
<dbReference type="SUPFAM" id="SSF53335">
    <property type="entry name" value="S-adenosyl-L-methionine-dependent methyltransferases"/>
    <property type="match status" value="1"/>
</dbReference>
<organism evidence="7 8">
    <name type="scientific">Alkalibacter saccharofermentans DSM 14828</name>
    <dbReference type="NCBI Taxonomy" id="1120975"/>
    <lineage>
        <taxon>Bacteria</taxon>
        <taxon>Bacillati</taxon>
        <taxon>Bacillota</taxon>
        <taxon>Clostridia</taxon>
        <taxon>Eubacteriales</taxon>
        <taxon>Eubacteriaceae</taxon>
        <taxon>Alkalibacter</taxon>
    </lineage>
</organism>
<keyword evidence="5 6" id="KW-0949">S-adenosyl-L-methionine</keyword>
<evidence type="ECO:0000256" key="2">
    <source>
        <dbReference type="ARBA" id="ARBA00022552"/>
    </source>
</evidence>
<evidence type="ECO:0000313" key="8">
    <source>
        <dbReference type="Proteomes" id="UP000184251"/>
    </source>
</evidence>
<dbReference type="EMBL" id="FQTU01000002">
    <property type="protein sequence ID" value="SHE39752.1"/>
    <property type="molecule type" value="Genomic_DNA"/>
</dbReference>
<keyword evidence="3 6" id="KW-0489">Methyltransferase</keyword>
<dbReference type="GO" id="GO:0005829">
    <property type="term" value="C:cytosol"/>
    <property type="evidence" value="ECO:0007669"/>
    <property type="project" value="TreeGrafter"/>
</dbReference>
<dbReference type="EC" id="2.1.1.-" evidence="6"/>
<feature type="binding site" evidence="6">
    <location>
        <begin position="99"/>
        <end position="101"/>
    </location>
    <ligand>
        <name>S-adenosyl-L-methionine</name>
        <dbReference type="ChEBI" id="CHEBI:59789"/>
    </ligand>
</feature>
<dbReference type="RefSeq" id="WP_073269395.1">
    <property type="nucleotide sequence ID" value="NZ_FQTU01000002.1"/>
</dbReference>
<comment type="similarity">
    <text evidence="6">Belongs to the methyltransferase superfamily. RNA methyltransferase RsmG family.</text>
</comment>
<dbReference type="STRING" id="1120975.SAMN02746064_00388"/>
<gene>
    <name evidence="6" type="primary">rsmG</name>
    <name evidence="7" type="ORF">SAMN02746064_00388</name>
</gene>
<dbReference type="InterPro" id="IPR029063">
    <property type="entry name" value="SAM-dependent_MTases_sf"/>
</dbReference>
<dbReference type="PANTHER" id="PTHR31760:SF0">
    <property type="entry name" value="S-ADENOSYL-L-METHIONINE-DEPENDENT METHYLTRANSFERASES SUPERFAMILY PROTEIN"/>
    <property type="match status" value="1"/>
</dbReference>